<evidence type="ECO:0000313" key="8">
    <source>
        <dbReference type="EMBL" id="MEF7613999.1"/>
    </source>
</evidence>
<comment type="subcellular location">
    <subcellularLocation>
        <location evidence="1">Membrane</location>
        <topology evidence="1">Multi-pass membrane protein</topology>
    </subcellularLocation>
</comment>
<evidence type="ECO:0000256" key="4">
    <source>
        <dbReference type="ARBA" id="ARBA00022989"/>
    </source>
</evidence>
<feature type="transmembrane region" description="Helical" evidence="6">
    <location>
        <begin position="289"/>
        <end position="306"/>
    </location>
</feature>
<keyword evidence="3 6" id="KW-0812">Transmembrane</keyword>
<dbReference type="SUPFAM" id="SSF103481">
    <property type="entry name" value="Multidrug resistance efflux transporter EmrE"/>
    <property type="match status" value="2"/>
</dbReference>
<feature type="transmembrane region" description="Helical" evidence="6">
    <location>
        <begin position="228"/>
        <end position="251"/>
    </location>
</feature>
<feature type="domain" description="EamA" evidence="7">
    <location>
        <begin position="161"/>
        <end position="305"/>
    </location>
</feature>
<comment type="caution">
    <text evidence="8">The sequence shown here is derived from an EMBL/GenBank/DDBJ whole genome shotgun (WGS) entry which is preliminary data.</text>
</comment>
<evidence type="ECO:0000256" key="5">
    <source>
        <dbReference type="ARBA" id="ARBA00023136"/>
    </source>
</evidence>
<evidence type="ECO:0000256" key="3">
    <source>
        <dbReference type="ARBA" id="ARBA00022692"/>
    </source>
</evidence>
<dbReference type="Pfam" id="PF00892">
    <property type="entry name" value="EamA"/>
    <property type="match status" value="2"/>
</dbReference>
<dbReference type="InterPro" id="IPR037185">
    <property type="entry name" value="EmrE-like"/>
</dbReference>
<dbReference type="PANTHER" id="PTHR32322:SF2">
    <property type="entry name" value="EAMA DOMAIN-CONTAINING PROTEIN"/>
    <property type="match status" value="1"/>
</dbReference>
<feature type="transmembrane region" description="Helical" evidence="6">
    <location>
        <begin position="130"/>
        <end position="148"/>
    </location>
</feature>
<dbReference type="AlphaFoldDB" id="A0AAW9QF12"/>
<sequence length="320" mass="33574">MTAQALNLRHVLLLTVPPLLWAGNAVTGRLMVGLVPPITLNALRWLLVLVLLLPLGWPALATPAARRQVIERWKPLALLGLVGVGSYNALQYMALTTSTPLNITLIAAASPLCMMVVGALFYGQRPSRRGLAGAALSLVGVAAVLTRGDLRALSSVQFVAGDLLMLPAMASWAFYSWMLARPAPSMRGAQRPAWDATAFLLLQTIFGLAWAGAAAAAEMMVVPDRIHWTAGTMLAMAYIAIGPSIAAYLCWGRGVAAVGPATAAFFVNLTPLFAALLQAVLLGEPPRPYHAAAFVLIVGGIVVSSSRPRGSAGADQKVPG</sequence>
<evidence type="ECO:0000256" key="6">
    <source>
        <dbReference type="SAM" id="Phobius"/>
    </source>
</evidence>
<name>A0AAW9QF12_9BURK</name>
<dbReference type="PANTHER" id="PTHR32322">
    <property type="entry name" value="INNER MEMBRANE TRANSPORTER"/>
    <property type="match status" value="1"/>
</dbReference>
<feature type="transmembrane region" description="Helical" evidence="6">
    <location>
        <begin position="101"/>
        <end position="123"/>
    </location>
</feature>
<evidence type="ECO:0000313" key="9">
    <source>
        <dbReference type="Proteomes" id="UP001336250"/>
    </source>
</evidence>
<reference evidence="8 9" key="1">
    <citation type="submission" date="2024-02" db="EMBL/GenBank/DDBJ databases">
        <title>Genome sequence of Aquincola sp. MAHUQ-54.</title>
        <authorList>
            <person name="Huq M.A."/>
        </authorList>
    </citation>
    <scope>NUCLEOTIDE SEQUENCE [LARGE SCALE GENOMIC DNA]</scope>
    <source>
        <strain evidence="8 9">MAHUQ-54</strain>
    </source>
</reference>
<proteinExistence type="inferred from homology"/>
<feature type="transmembrane region" description="Helical" evidence="6">
    <location>
        <begin position="76"/>
        <end position="95"/>
    </location>
</feature>
<keyword evidence="5 6" id="KW-0472">Membrane</keyword>
<protein>
    <submittedName>
        <fullName evidence="8">DMT family transporter</fullName>
    </submittedName>
</protein>
<feature type="domain" description="EamA" evidence="7">
    <location>
        <begin position="11"/>
        <end position="145"/>
    </location>
</feature>
<comment type="similarity">
    <text evidence="2">Belongs to the EamA transporter family.</text>
</comment>
<keyword evidence="4 6" id="KW-1133">Transmembrane helix</keyword>
<feature type="transmembrane region" description="Helical" evidence="6">
    <location>
        <begin position="154"/>
        <end position="175"/>
    </location>
</feature>
<dbReference type="RefSeq" id="WP_332288939.1">
    <property type="nucleotide sequence ID" value="NZ_JAZIBG010000020.1"/>
</dbReference>
<keyword evidence="9" id="KW-1185">Reference proteome</keyword>
<gene>
    <name evidence="8" type="ORF">V4F39_08765</name>
</gene>
<feature type="transmembrane region" description="Helical" evidence="6">
    <location>
        <begin position="196"/>
        <end position="216"/>
    </location>
</feature>
<dbReference type="EMBL" id="JAZIBG010000020">
    <property type="protein sequence ID" value="MEF7613999.1"/>
    <property type="molecule type" value="Genomic_DNA"/>
</dbReference>
<dbReference type="GO" id="GO:0016020">
    <property type="term" value="C:membrane"/>
    <property type="evidence" value="ECO:0007669"/>
    <property type="project" value="UniProtKB-SubCell"/>
</dbReference>
<evidence type="ECO:0000256" key="1">
    <source>
        <dbReference type="ARBA" id="ARBA00004141"/>
    </source>
</evidence>
<evidence type="ECO:0000256" key="2">
    <source>
        <dbReference type="ARBA" id="ARBA00007362"/>
    </source>
</evidence>
<feature type="transmembrane region" description="Helical" evidence="6">
    <location>
        <begin position="43"/>
        <end position="64"/>
    </location>
</feature>
<evidence type="ECO:0000259" key="7">
    <source>
        <dbReference type="Pfam" id="PF00892"/>
    </source>
</evidence>
<organism evidence="8 9">
    <name type="scientific">Aquincola agrisoli</name>
    <dbReference type="NCBI Taxonomy" id="3119538"/>
    <lineage>
        <taxon>Bacteria</taxon>
        <taxon>Pseudomonadati</taxon>
        <taxon>Pseudomonadota</taxon>
        <taxon>Betaproteobacteria</taxon>
        <taxon>Burkholderiales</taxon>
        <taxon>Sphaerotilaceae</taxon>
        <taxon>Aquincola</taxon>
    </lineage>
</organism>
<accession>A0AAW9QF12</accession>
<feature type="transmembrane region" description="Helical" evidence="6">
    <location>
        <begin position="263"/>
        <end position="283"/>
    </location>
</feature>
<dbReference type="Proteomes" id="UP001336250">
    <property type="component" value="Unassembled WGS sequence"/>
</dbReference>
<dbReference type="InterPro" id="IPR000620">
    <property type="entry name" value="EamA_dom"/>
</dbReference>
<dbReference type="InterPro" id="IPR050638">
    <property type="entry name" value="AA-Vitamin_Transporters"/>
</dbReference>